<accession>A0AAD8TKN1</accession>
<evidence type="ECO:0000313" key="6">
    <source>
        <dbReference type="Proteomes" id="UP001231189"/>
    </source>
</evidence>
<evidence type="ECO:0000256" key="3">
    <source>
        <dbReference type="ARBA" id="ARBA00022946"/>
    </source>
</evidence>
<dbReference type="InterPro" id="IPR002885">
    <property type="entry name" value="PPR_rpt"/>
</dbReference>
<dbReference type="Pfam" id="PF13041">
    <property type="entry name" value="PPR_2"/>
    <property type="match status" value="3"/>
</dbReference>
<organism evidence="5 6">
    <name type="scientific">Lolium multiflorum</name>
    <name type="common">Italian ryegrass</name>
    <name type="synonym">Lolium perenne subsp. multiflorum</name>
    <dbReference type="NCBI Taxonomy" id="4521"/>
    <lineage>
        <taxon>Eukaryota</taxon>
        <taxon>Viridiplantae</taxon>
        <taxon>Streptophyta</taxon>
        <taxon>Embryophyta</taxon>
        <taxon>Tracheophyta</taxon>
        <taxon>Spermatophyta</taxon>
        <taxon>Magnoliopsida</taxon>
        <taxon>Liliopsida</taxon>
        <taxon>Poales</taxon>
        <taxon>Poaceae</taxon>
        <taxon>BOP clade</taxon>
        <taxon>Pooideae</taxon>
        <taxon>Poodae</taxon>
        <taxon>Poeae</taxon>
        <taxon>Poeae Chloroplast Group 2 (Poeae type)</taxon>
        <taxon>Loliodinae</taxon>
        <taxon>Loliinae</taxon>
        <taxon>Lolium</taxon>
    </lineage>
</organism>
<dbReference type="AlphaFoldDB" id="A0AAD8TKN1"/>
<evidence type="ECO:0008006" key="7">
    <source>
        <dbReference type="Google" id="ProtNLM"/>
    </source>
</evidence>
<feature type="repeat" description="PPR" evidence="4">
    <location>
        <begin position="100"/>
        <end position="134"/>
    </location>
</feature>
<feature type="repeat" description="PPR" evidence="4">
    <location>
        <begin position="65"/>
        <end position="99"/>
    </location>
</feature>
<keyword evidence="6" id="KW-1185">Reference proteome</keyword>
<dbReference type="Gene3D" id="1.25.40.10">
    <property type="entry name" value="Tetratricopeptide repeat domain"/>
    <property type="match status" value="3"/>
</dbReference>
<comment type="similarity">
    <text evidence="1">Belongs to the PPR family. P subfamily.</text>
</comment>
<comment type="caution">
    <text evidence="5">The sequence shown here is derived from an EMBL/GenBank/DDBJ whole genome shotgun (WGS) entry which is preliminary data.</text>
</comment>
<proteinExistence type="inferred from homology"/>
<evidence type="ECO:0000256" key="2">
    <source>
        <dbReference type="ARBA" id="ARBA00022737"/>
    </source>
</evidence>
<keyword evidence="2" id="KW-0677">Repeat</keyword>
<evidence type="ECO:0000313" key="5">
    <source>
        <dbReference type="EMBL" id="KAK1683437.1"/>
    </source>
</evidence>
<protein>
    <recommendedName>
        <fullName evidence="7">Pentatricopeptide repeat-containing protein</fullName>
    </recommendedName>
</protein>
<dbReference type="EMBL" id="JAUUTY010000002">
    <property type="protein sequence ID" value="KAK1683437.1"/>
    <property type="molecule type" value="Genomic_DNA"/>
</dbReference>
<reference evidence="5" key="1">
    <citation type="submission" date="2023-07" db="EMBL/GenBank/DDBJ databases">
        <title>A chromosome-level genome assembly of Lolium multiflorum.</title>
        <authorList>
            <person name="Chen Y."/>
            <person name="Copetti D."/>
            <person name="Kolliker R."/>
            <person name="Studer B."/>
        </authorList>
    </citation>
    <scope>NUCLEOTIDE SEQUENCE</scope>
    <source>
        <strain evidence="5">02402/16</strain>
        <tissue evidence="5">Leaf</tissue>
    </source>
</reference>
<evidence type="ECO:0000256" key="1">
    <source>
        <dbReference type="ARBA" id="ARBA00007626"/>
    </source>
</evidence>
<sequence>MSKHECTASVATYNAVIGGLCEQGHVANALELLRKMQSCGCEPNTFTFEILLKGLCSVDRWDDTEEIRKSTLIGLLCQRGLTVQAIEVFKQMPKKGCPPDSTTYSTLIDGLAKSGNMDQSLELLNEMGNKGFDSEINYKLLAEYLHDEAKIEEAIQMVHKLQDKGISPHTALYNTILLGLCRNGKTDHGIDILANMVSDGCMPDESTYIILIEGLAHEGYMKQARELLSKLSSKDVLIDSMIKNDGLLLDQNIHIS</sequence>
<feature type="repeat" description="PPR" evidence="4">
    <location>
        <begin position="204"/>
        <end position="238"/>
    </location>
</feature>
<feature type="repeat" description="PPR" evidence="4">
    <location>
        <begin position="169"/>
        <end position="203"/>
    </location>
</feature>
<dbReference type="Proteomes" id="UP001231189">
    <property type="component" value="Unassembled WGS sequence"/>
</dbReference>
<name>A0AAD8TKN1_LOLMU</name>
<dbReference type="NCBIfam" id="TIGR00756">
    <property type="entry name" value="PPR"/>
    <property type="match status" value="4"/>
</dbReference>
<gene>
    <name evidence="5" type="ORF">QYE76_044285</name>
</gene>
<dbReference type="InterPro" id="IPR011990">
    <property type="entry name" value="TPR-like_helical_dom_sf"/>
</dbReference>
<dbReference type="PANTHER" id="PTHR47941">
    <property type="entry name" value="PENTATRICOPEPTIDE REPEAT-CONTAINING PROTEIN 3, MITOCHONDRIAL"/>
    <property type="match status" value="1"/>
</dbReference>
<dbReference type="PROSITE" id="PS51375">
    <property type="entry name" value="PPR"/>
    <property type="match status" value="5"/>
</dbReference>
<feature type="repeat" description="PPR" evidence="4">
    <location>
        <begin position="9"/>
        <end position="43"/>
    </location>
</feature>
<evidence type="ECO:0000256" key="4">
    <source>
        <dbReference type="PROSITE-ProRule" id="PRU00708"/>
    </source>
</evidence>
<keyword evidence="3" id="KW-0809">Transit peptide</keyword>